<evidence type="ECO:0000313" key="2">
    <source>
        <dbReference type="EMBL" id="KAJ4976989.1"/>
    </source>
</evidence>
<proteinExistence type="predicted"/>
<feature type="compositionally biased region" description="Basic and acidic residues" evidence="1">
    <location>
        <begin position="113"/>
        <end position="122"/>
    </location>
</feature>
<keyword evidence="3" id="KW-1185">Reference proteome</keyword>
<dbReference type="OrthoDB" id="1110694at2759"/>
<accession>A0A9Q0KVF7</accession>
<dbReference type="Proteomes" id="UP001141806">
    <property type="component" value="Unassembled WGS sequence"/>
</dbReference>
<gene>
    <name evidence="2" type="ORF">NE237_002095</name>
</gene>
<reference evidence="2" key="1">
    <citation type="journal article" date="2023" name="Plant J.">
        <title>The genome of the king protea, Protea cynaroides.</title>
        <authorList>
            <person name="Chang J."/>
            <person name="Duong T.A."/>
            <person name="Schoeman C."/>
            <person name="Ma X."/>
            <person name="Roodt D."/>
            <person name="Barker N."/>
            <person name="Li Z."/>
            <person name="Van de Peer Y."/>
            <person name="Mizrachi E."/>
        </authorList>
    </citation>
    <scope>NUCLEOTIDE SEQUENCE</scope>
    <source>
        <tissue evidence="2">Young leaves</tissue>
    </source>
</reference>
<name>A0A9Q0KVF7_9MAGN</name>
<organism evidence="2 3">
    <name type="scientific">Protea cynaroides</name>
    <dbReference type="NCBI Taxonomy" id="273540"/>
    <lineage>
        <taxon>Eukaryota</taxon>
        <taxon>Viridiplantae</taxon>
        <taxon>Streptophyta</taxon>
        <taxon>Embryophyta</taxon>
        <taxon>Tracheophyta</taxon>
        <taxon>Spermatophyta</taxon>
        <taxon>Magnoliopsida</taxon>
        <taxon>Proteales</taxon>
        <taxon>Proteaceae</taxon>
        <taxon>Protea</taxon>
    </lineage>
</organism>
<evidence type="ECO:0000256" key="1">
    <source>
        <dbReference type="SAM" id="MobiDB-lite"/>
    </source>
</evidence>
<dbReference type="AlphaFoldDB" id="A0A9Q0KVF7"/>
<feature type="compositionally biased region" description="Low complexity" evidence="1">
    <location>
        <begin position="94"/>
        <end position="106"/>
    </location>
</feature>
<evidence type="ECO:0000313" key="3">
    <source>
        <dbReference type="Proteomes" id="UP001141806"/>
    </source>
</evidence>
<comment type="caution">
    <text evidence="2">The sequence shown here is derived from an EMBL/GenBank/DDBJ whole genome shotgun (WGS) entry which is preliminary data.</text>
</comment>
<dbReference type="EMBL" id="JAMYWD010000003">
    <property type="protein sequence ID" value="KAJ4976989.1"/>
    <property type="molecule type" value="Genomic_DNA"/>
</dbReference>
<feature type="region of interest" description="Disordered" evidence="1">
    <location>
        <begin position="86"/>
        <end position="174"/>
    </location>
</feature>
<sequence>MGLNPLERIRAYACLSIRRSVHDLSSKEQMVWVRFGDEADYGLSSDDREVQEKICSPKVSNGVRSWFSDPTPNILASAPTPYIEEDASTEILKSSRPSSISNSSGSAQPLEASIEHQSDHNEASPVPLISNLNTHPMTARGKSRVSKPNPRYALLSTDISTEPSSIKAALSHDG</sequence>
<protein>
    <submittedName>
        <fullName evidence="2">Uncharacterized protein</fullName>
    </submittedName>
</protein>